<evidence type="ECO:0000256" key="5">
    <source>
        <dbReference type="ARBA" id="ARBA00022723"/>
    </source>
</evidence>
<evidence type="ECO:0000256" key="2">
    <source>
        <dbReference type="ARBA" id="ARBA00005179"/>
    </source>
</evidence>
<dbReference type="InterPro" id="IPR050364">
    <property type="entry name" value="Cytochrome_P450_fung"/>
</dbReference>
<dbReference type="Pfam" id="PF00067">
    <property type="entry name" value="p450"/>
    <property type="match status" value="1"/>
</dbReference>
<organism evidence="9 10">
    <name type="scientific">Rhizoctonia solani</name>
    <dbReference type="NCBI Taxonomy" id="456999"/>
    <lineage>
        <taxon>Eukaryota</taxon>
        <taxon>Fungi</taxon>
        <taxon>Dikarya</taxon>
        <taxon>Basidiomycota</taxon>
        <taxon>Agaricomycotina</taxon>
        <taxon>Agaricomycetes</taxon>
        <taxon>Cantharellales</taxon>
        <taxon>Ceratobasidiaceae</taxon>
        <taxon>Rhizoctonia</taxon>
    </lineage>
</organism>
<comment type="caution">
    <text evidence="9">The sequence shown here is derived from an EMBL/GenBank/DDBJ whole genome shotgun (WGS) entry which is preliminary data.</text>
</comment>
<keyword evidence="8" id="KW-0503">Monooxygenase</keyword>
<evidence type="ECO:0000313" key="10">
    <source>
        <dbReference type="Proteomes" id="UP000602905"/>
    </source>
</evidence>
<feature type="non-terminal residue" evidence="9">
    <location>
        <position position="501"/>
    </location>
</feature>
<dbReference type="GO" id="GO:0020037">
    <property type="term" value="F:heme binding"/>
    <property type="evidence" value="ECO:0007669"/>
    <property type="project" value="InterPro"/>
</dbReference>
<proteinExistence type="inferred from homology"/>
<dbReference type="Gene3D" id="1.10.630.10">
    <property type="entry name" value="Cytochrome P450"/>
    <property type="match status" value="1"/>
</dbReference>
<accession>A0A8H7HXB6</accession>
<dbReference type="InterPro" id="IPR036396">
    <property type="entry name" value="Cyt_P450_sf"/>
</dbReference>
<dbReference type="PANTHER" id="PTHR46300:SF7">
    <property type="entry name" value="P450, PUTATIVE (EUROFUNG)-RELATED"/>
    <property type="match status" value="1"/>
</dbReference>
<evidence type="ECO:0000313" key="9">
    <source>
        <dbReference type="EMBL" id="KAF8711929.1"/>
    </source>
</evidence>
<comment type="cofactor">
    <cofactor evidence="1">
        <name>heme</name>
        <dbReference type="ChEBI" id="CHEBI:30413"/>
    </cofactor>
</comment>
<keyword evidence="7" id="KW-0408">Iron</keyword>
<evidence type="ECO:0000256" key="3">
    <source>
        <dbReference type="ARBA" id="ARBA00010617"/>
    </source>
</evidence>
<dbReference type="PRINTS" id="PR00463">
    <property type="entry name" value="EP450I"/>
</dbReference>
<keyword evidence="4" id="KW-0349">Heme</keyword>
<reference evidence="9" key="1">
    <citation type="submission" date="2020-09" db="EMBL/GenBank/DDBJ databases">
        <title>Comparative genome analyses of four rice-infecting Rhizoctonia solani isolates reveal extensive enrichment of homogalacturonan modification genes.</title>
        <authorList>
            <person name="Lee D.-Y."/>
            <person name="Jeon J."/>
            <person name="Kim K.-T."/>
            <person name="Cheong K."/>
            <person name="Song H."/>
            <person name="Choi G."/>
            <person name="Ko J."/>
            <person name="Opiyo S.O."/>
            <person name="Zuo S."/>
            <person name="Madhav S."/>
            <person name="Lee Y.-H."/>
            <person name="Wang G.-L."/>
        </authorList>
    </citation>
    <scope>NUCLEOTIDE SEQUENCE</scope>
    <source>
        <strain evidence="9">AG1-IA WGL</strain>
    </source>
</reference>
<dbReference type="GO" id="GO:0016705">
    <property type="term" value="F:oxidoreductase activity, acting on paired donors, with incorporation or reduction of molecular oxygen"/>
    <property type="evidence" value="ECO:0007669"/>
    <property type="project" value="InterPro"/>
</dbReference>
<dbReference type="InterPro" id="IPR001128">
    <property type="entry name" value="Cyt_P450"/>
</dbReference>
<dbReference type="GO" id="GO:0004497">
    <property type="term" value="F:monooxygenase activity"/>
    <property type="evidence" value="ECO:0007669"/>
    <property type="project" value="UniProtKB-KW"/>
</dbReference>
<dbReference type="SUPFAM" id="SSF48264">
    <property type="entry name" value="Cytochrome P450"/>
    <property type="match status" value="1"/>
</dbReference>
<evidence type="ECO:0000256" key="1">
    <source>
        <dbReference type="ARBA" id="ARBA00001971"/>
    </source>
</evidence>
<keyword evidence="5" id="KW-0479">Metal-binding</keyword>
<sequence length="501" mass="56168">MAITLPVVVSLIFCAISTLVYKWQRKHYRLPLPPSPKGDPIIGHLRFVPVEYEEVTYKAWSNELGSSVISVNLLGQAVVVLNSMDSVNELLVKQALKYSNRVQIPMLSSPKLTGWGNGTALLNYGDRWRRQRKVTHEFLQKEALEAVWPAIVKQTRLSMQRMLHTSNLESEIAQMIGAIVLQFAYGYQVTAGDDPMVEIAKAGMRGFSDAAIPTDFFVNIFPWLEYVPSWLPGAGWKRKAQNWSIARENLMNVPLEWTKQQMANGTARPSALNTSLTGLTNTDCKSDREEEDIIKWAVGSLYGGAMDTTTSSILVFILAMIHNPDIQEKAQAEVDAITGDRRLPEMEDEANLPYVRRIIKEVLRWRPVVPLGIPHACSEDNTYKGYLIPKDAIVIGNIWAICSDSEIYSQPERFDPDRFMDPATPDPPAFGFGRRQQFANASLFLAIATMLSVFDIKPAKDEQGNNIIPDTKLNGNSLVRFPLPFQCSIRPRSNGKQALLS</sequence>
<keyword evidence="6" id="KW-0560">Oxidoreductase</keyword>
<evidence type="ECO:0000256" key="7">
    <source>
        <dbReference type="ARBA" id="ARBA00023004"/>
    </source>
</evidence>
<dbReference type="GO" id="GO:0005506">
    <property type="term" value="F:iron ion binding"/>
    <property type="evidence" value="ECO:0007669"/>
    <property type="project" value="InterPro"/>
</dbReference>
<evidence type="ECO:0000256" key="6">
    <source>
        <dbReference type="ARBA" id="ARBA00023002"/>
    </source>
</evidence>
<dbReference type="EMBL" id="JACYCD010000045">
    <property type="protein sequence ID" value="KAF8711929.1"/>
    <property type="molecule type" value="Genomic_DNA"/>
</dbReference>
<dbReference type="AlphaFoldDB" id="A0A8H7HXB6"/>
<evidence type="ECO:0000256" key="8">
    <source>
        <dbReference type="ARBA" id="ARBA00023033"/>
    </source>
</evidence>
<name>A0A8H7HXB6_9AGAM</name>
<dbReference type="OrthoDB" id="2789670at2759"/>
<comment type="pathway">
    <text evidence="2">Secondary metabolite biosynthesis.</text>
</comment>
<gene>
    <name evidence="9" type="ORF">RHS03_01661</name>
</gene>
<dbReference type="InterPro" id="IPR002401">
    <property type="entry name" value="Cyt_P450_E_grp-I"/>
</dbReference>
<comment type="similarity">
    <text evidence="3">Belongs to the cytochrome P450 family.</text>
</comment>
<dbReference type="Proteomes" id="UP000602905">
    <property type="component" value="Unassembled WGS sequence"/>
</dbReference>
<dbReference type="CDD" id="cd11065">
    <property type="entry name" value="CYP64-like"/>
    <property type="match status" value="1"/>
</dbReference>
<dbReference type="PANTHER" id="PTHR46300">
    <property type="entry name" value="P450, PUTATIVE (EUROFUNG)-RELATED-RELATED"/>
    <property type="match status" value="1"/>
</dbReference>
<protein>
    <submittedName>
        <fullName evidence="9">Cytochrome P450</fullName>
    </submittedName>
</protein>
<evidence type="ECO:0000256" key="4">
    <source>
        <dbReference type="ARBA" id="ARBA00022617"/>
    </source>
</evidence>